<comment type="function">
    <text evidence="9">One of the integral membrane subunits of multisubunit membrane-bound [NiFe]-hydrogenase eha. Eha is predicted to form large electron transfer complex and might catalyze energy-driven reduction of low-potential redox carriers.</text>
</comment>
<evidence type="ECO:0000256" key="10">
    <source>
        <dbReference type="SAM" id="Phobius"/>
    </source>
</evidence>
<dbReference type="Pfam" id="PF17367">
    <property type="entry name" value="NiFe_hyd_3_EhaA"/>
    <property type="match status" value="1"/>
</dbReference>
<dbReference type="GO" id="GO:0005886">
    <property type="term" value="C:plasma membrane"/>
    <property type="evidence" value="ECO:0007669"/>
    <property type="project" value="UniProtKB-SubCell"/>
</dbReference>
<evidence type="ECO:0000256" key="5">
    <source>
        <dbReference type="ARBA" id="ARBA00022475"/>
    </source>
</evidence>
<evidence type="ECO:0000256" key="3">
    <source>
        <dbReference type="ARBA" id="ARBA00011090"/>
    </source>
</evidence>
<keyword evidence="7 10" id="KW-1133">Transmembrane helix</keyword>
<evidence type="ECO:0000256" key="1">
    <source>
        <dbReference type="ARBA" id="ARBA00004651"/>
    </source>
</evidence>
<evidence type="ECO:0000313" key="12">
    <source>
        <dbReference type="Proteomes" id="UP000623215"/>
    </source>
</evidence>
<dbReference type="AlphaFoldDB" id="A0A832ZZI4"/>
<gene>
    <name evidence="11" type="ORF">EYH55_04750</name>
</gene>
<comment type="subunit">
    <text evidence="3">Putative multisubunit membrane-bound [NiFe]-hydrogenase eha is composed of at least 20 subunits.</text>
</comment>
<protein>
    <recommendedName>
        <fullName evidence="4">Probable [NiFe]-hydrogenase-type-3 Eha complex membrane subunit A</fullName>
    </recommendedName>
</protein>
<comment type="subcellular location">
    <subcellularLocation>
        <location evidence="1">Cell membrane</location>
        <topology evidence="1">Multi-pass membrane protein</topology>
    </subcellularLocation>
</comment>
<keyword evidence="8 10" id="KW-0472">Membrane</keyword>
<comment type="similarity">
    <text evidence="2">Belongs to the EhaA family.</text>
</comment>
<accession>A0A832ZZI4</accession>
<keyword evidence="5" id="KW-1003">Cell membrane</keyword>
<feature type="transmembrane region" description="Helical" evidence="10">
    <location>
        <begin position="9"/>
        <end position="29"/>
    </location>
</feature>
<feature type="transmembrane region" description="Helical" evidence="10">
    <location>
        <begin position="41"/>
        <end position="70"/>
    </location>
</feature>
<reference evidence="11" key="1">
    <citation type="journal article" date="2020" name="ISME J.">
        <title>Gammaproteobacteria mediating utilization of methyl-, sulfur- and petroleum organic compounds in deep ocean hydrothermal plumes.</title>
        <authorList>
            <person name="Zhou Z."/>
            <person name="Liu Y."/>
            <person name="Pan J."/>
            <person name="Cron B.R."/>
            <person name="Toner B.M."/>
            <person name="Anantharaman K."/>
            <person name="Breier J.A."/>
            <person name="Dick G.J."/>
            <person name="Li M."/>
        </authorList>
    </citation>
    <scope>NUCLEOTIDE SEQUENCE</scope>
    <source>
        <strain evidence="11">SZUA-1534</strain>
    </source>
</reference>
<evidence type="ECO:0000256" key="7">
    <source>
        <dbReference type="ARBA" id="ARBA00022989"/>
    </source>
</evidence>
<comment type="caution">
    <text evidence="11">The sequence shown here is derived from an EMBL/GenBank/DDBJ whole genome shotgun (WGS) entry which is preliminary data.</text>
</comment>
<sequence length="92" mass="9855">MLVGGKLEYLYYILSVVTSLVVGLVIGLPPKVDINSFKGNLFFPTVFIALGLAAVTDFLFTLNLVFSILVGVVSSLFSKYVDVIFPGVSYGG</sequence>
<name>A0A832ZZI4_9EURY</name>
<keyword evidence="6 10" id="KW-0812">Transmembrane</keyword>
<dbReference type="InterPro" id="IPR011306">
    <property type="entry name" value="Prd_NiFe_hyd_3_EhaA"/>
</dbReference>
<evidence type="ECO:0000313" key="11">
    <source>
        <dbReference type="EMBL" id="HIQ32769.1"/>
    </source>
</evidence>
<evidence type="ECO:0000256" key="6">
    <source>
        <dbReference type="ARBA" id="ARBA00022692"/>
    </source>
</evidence>
<evidence type="ECO:0000256" key="2">
    <source>
        <dbReference type="ARBA" id="ARBA00007910"/>
    </source>
</evidence>
<evidence type="ECO:0000256" key="9">
    <source>
        <dbReference type="ARBA" id="ARBA00024740"/>
    </source>
</evidence>
<proteinExistence type="inferred from homology"/>
<dbReference type="EMBL" id="DQVW01000088">
    <property type="protein sequence ID" value="HIQ32769.1"/>
    <property type="molecule type" value="Genomic_DNA"/>
</dbReference>
<organism evidence="11 12">
    <name type="scientific">Methanothermococcus okinawensis</name>
    <dbReference type="NCBI Taxonomy" id="155863"/>
    <lineage>
        <taxon>Archaea</taxon>
        <taxon>Methanobacteriati</taxon>
        <taxon>Methanobacteriota</taxon>
        <taxon>Methanomada group</taxon>
        <taxon>Methanococci</taxon>
        <taxon>Methanococcales</taxon>
        <taxon>Methanococcaceae</taxon>
        <taxon>Methanothermococcus</taxon>
    </lineage>
</organism>
<dbReference type="Proteomes" id="UP000623215">
    <property type="component" value="Unassembled WGS sequence"/>
</dbReference>
<evidence type="ECO:0000256" key="4">
    <source>
        <dbReference type="ARBA" id="ARBA00020465"/>
    </source>
</evidence>
<evidence type="ECO:0000256" key="8">
    <source>
        <dbReference type="ARBA" id="ARBA00023136"/>
    </source>
</evidence>